<feature type="region of interest" description="Disordered" evidence="1">
    <location>
        <begin position="1"/>
        <end position="40"/>
    </location>
</feature>
<sequence length="478" mass="50581">MALVAYSDESDLSSDEEKVESYRNIPIPSGYKPANDFPSPQILNNRKITDASSNHEISSGVDSIEMDEDDDHMFAVPASKSNLKSPASLSLLSSLPAAIAAGASMAKLDLSDDELTDVPTKETWKPAQEILIKKAISSNNHATSQPSSPTYHINHKTSNNLTVNSRTKSGLTVGSTSTSTHSESNTTSDSTATSSSRVINSSTSGRLASTSGSLASTSGSLASTSGSLASTSGSLGSASGSLASASGSSGKVVLSKAQEMALASSALGSLLQKKKTLGGKVQLHLPSMNEFNLAEDEGDEGVPTADADDAVNVKKKLGPSNAVSQCAPSSPSAYVSVSSTGVPMHTSLSNPVMSTHDTSDIPATDSFTSGTIDPSQIDDESWRRLTGKKRKLDELEIIDVNRDDALLSRDELMNQVVSQQKPSQSHSKKKGNLPSQQQKRKHQITYLAHQAKEREIELQNEWSSGKMKKMQTRAKYGF</sequence>
<reference evidence="3" key="1">
    <citation type="submission" date="2025-08" db="UniProtKB">
        <authorList>
            <consortium name="RefSeq"/>
        </authorList>
    </citation>
    <scope>IDENTIFICATION</scope>
    <source>
        <tissue evidence="3">Whole organism</tissue>
    </source>
</reference>
<keyword evidence="2" id="KW-1185">Reference proteome</keyword>
<protein>
    <submittedName>
        <fullName evidence="3">Serine-rich adhesin for platelets isoform X2</fullName>
    </submittedName>
</protein>
<dbReference type="GeneID" id="108678256"/>
<accession>A0A8B7P822</accession>
<evidence type="ECO:0000313" key="2">
    <source>
        <dbReference type="Proteomes" id="UP000694843"/>
    </source>
</evidence>
<feature type="region of interest" description="Disordered" evidence="1">
    <location>
        <begin position="457"/>
        <end position="478"/>
    </location>
</feature>
<feature type="compositionally biased region" description="Low complexity" evidence="1">
    <location>
        <begin position="167"/>
        <end position="242"/>
    </location>
</feature>
<dbReference type="Proteomes" id="UP000694843">
    <property type="component" value="Unplaced"/>
</dbReference>
<dbReference type="OrthoDB" id="206969at2759"/>
<feature type="compositionally biased region" description="Polar residues" evidence="1">
    <location>
        <begin position="138"/>
        <end position="166"/>
    </location>
</feature>
<dbReference type="RefSeq" id="XP_018022115.1">
    <property type="nucleotide sequence ID" value="XM_018166626.2"/>
</dbReference>
<evidence type="ECO:0000313" key="3">
    <source>
        <dbReference type="RefSeq" id="XP_018022115.1"/>
    </source>
</evidence>
<dbReference type="PANTHER" id="PTHR13621:SF2">
    <property type="entry name" value="PROLINE-RICH PROTEIN PRCC"/>
    <property type="match status" value="1"/>
</dbReference>
<proteinExistence type="predicted"/>
<dbReference type="GO" id="GO:0005634">
    <property type="term" value="C:nucleus"/>
    <property type="evidence" value="ECO:0007669"/>
    <property type="project" value="TreeGrafter"/>
</dbReference>
<gene>
    <name evidence="3" type="primary">LOC108678256</name>
</gene>
<feature type="region of interest" description="Disordered" evidence="1">
    <location>
        <begin position="138"/>
        <end position="242"/>
    </location>
</feature>
<feature type="region of interest" description="Disordered" evidence="1">
    <location>
        <begin position="416"/>
        <end position="444"/>
    </location>
</feature>
<evidence type="ECO:0000256" key="1">
    <source>
        <dbReference type="SAM" id="MobiDB-lite"/>
    </source>
</evidence>
<dbReference type="AlphaFoldDB" id="A0A8B7P822"/>
<dbReference type="InterPro" id="IPR018800">
    <property type="entry name" value="PRCC"/>
</dbReference>
<dbReference type="PANTHER" id="PTHR13621">
    <property type="entry name" value="PROLINE-RICH PROTEIN PRCC"/>
    <property type="match status" value="1"/>
</dbReference>
<feature type="compositionally biased region" description="Low complexity" evidence="1">
    <location>
        <begin position="416"/>
        <end position="425"/>
    </location>
</feature>
<dbReference type="Pfam" id="PF10253">
    <property type="entry name" value="PRCC"/>
    <property type="match status" value="1"/>
</dbReference>
<name>A0A8B7P822_HYAAZ</name>
<organism evidence="2 3">
    <name type="scientific">Hyalella azteca</name>
    <name type="common">Amphipod</name>
    <dbReference type="NCBI Taxonomy" id="294128"/>
    <lineage>
        <taxon>Eukaryota</taxon>
        <taxon>Metazoa</taxon>
        <taxon>Ecdysozoa</taxon>
        <taxon>Arthropoda</taxon>
        <taxon>Crustacea</taxon>
        <taxon>Multicrustacea</taxon>
        <taxon>Malacostraca</taxon>
        <taxon>Eumalacostraca</taxon>
        <taxon>Peracarida</taxon>
        <taxon>Amphipoda</taxon>
        <taxon>Senticaudata</taxon>
        <taxon>Talitrida</taxon>
        <taxon>Talitroidea</taxon>
        <taxon>Hyalellidae</taxon>
        <taxon>Hyalella</taxon>
    </lineage>
</organism>